<proteinExistence type="predicted"/>
<name>A0AA39MLW5_ARMTA</name>
<gene>
    <name evidence="3" type="ORF">EV420DRAFT_1486591</name>
</gene>
<dbReference type="GeneID" id="85353967"/>
<evidence type="ECO:0000256" key="1">
    <source>
        <dbReference type="SAM" id="MobiDB-lite"/>
    </source>
</evidence>
<feature type="compositionally biased region" description="Basic and acidic residues" evidence="1">
    <location>
        <begin position="473"/>
        <end position="484"/>
    </location>
</feature>
<feature type="compositionally biased region" description="Acidic residues" evidence="1">
    <location>
        <begin position="66"/>
        <end position="83"/>
    </location>
</feature>
<feature type="compositionally biased region" description="Basic and acidic residues" evidence="1">
    <location>
        <begin position="564"/>
        <end position="575"/>
    </location>
</feature>
<sequence>MSFMLYMLHCLYCWLPHVSLLKEKDKKPSVDEIVKQAGRWFSRAVNPFINVKNTIVVGMNGSNEVGADEEEEARDKEEDNEEATVDKRNEESLNTPYLCFEVFSSSKDQDFVSMCCLLVESENDLPMLNKLIKGMQAASNSACSDNTGKVLPNILKLLKQDRNHSFKKPEPVDNYMEAVQNGEISNEWWCLPLFLFDKDLIKQDDRMIQQRVSSVATFLFVSSLPECQGKTNGCDTVATRHAMTTVTGHHIVYTATQARYCMGTVEKWQQFDGGFDLWRFFWSIVDFFEGADKDDNAEEILAWWNKYMLAFFQKWSNIGLYREVFSMRNAVKREEKSSAPPPTSHYAIIQEERRQVKKACEEAKTHEEAKELKARQAQQPSEINIREPQQCSAAPPQQSRSRSHQHSMPSQSSPSRSSEHAMLPPQQHHRSWSSGHAMPPQQHSRSHSHQCSRDQTPEEEICPIVTHPSSDSQTDHSSSRDRSVVLHYASSDSDSPPSHVSLLCLQHHRGSPSQLDEPKSPIVTHHADHYSRSPSRESSNREHQNAPPVLETVPRQLKNRHHIHSDDKAEQQEPPKKRKKNWK</sequence>
<feature type="compositionally biased region" description="Low complexity" evidence="1">
    <location>
        <begin position="388"/>
        <end position="416"/>
    </location>
</feature>
<reference evidence="3" key="1">
    <citation type="submission" date="2023-06" db="EMBL/GenBank/DDBJ databases">
        <authorList>
            <consortium name="Lawrence Berkeley National Laboratory"/>
            <person name="Ahrendt S."/>
            <person name="Sahu N."/>
            <person name="Indic B."/>
            <person name="Wong-Bajracharya J."/>
            <person name="Merenyi Z."/>
            <person name="Ke H.-M."/>
            <person name="Monk M."/>
            <person name="Kocsube S."/>
            <person name="Drula E."/>
            <person name="Lipzen A."/>
            <person name="Balint B."/>
            <person name="Henrissat B."/>
            <person name="Andreopoulos B."/>
            <person name="Martin F.M."/>
            <person name="Harder C.B."/>
            <person name="Rigling D."/>
            <person name="Ford K.L."/>
            <person name="Foster G.D."/>
            <person name="Pangilinan J."/>
            <person name="Papanicolaou A."/>
            <person name="Barry K."/>
            <person name="LaButti K."/>
            <person name="Viragh M."/>
            <person name="Koriabine M."/>
            <person name="Yan M."/>
            <person name="Riley R."/>
            <person name="Champramary S."/>
            <person name="Plett K.L."/>
            <person name="Tsai I.J."/>
            <person name="Slot J."/>
            <person name="Sipos G."/>
            <person name="Plett J."/>
            <person name="Nagy L.G."/>
            <person name="Grigoriev I.V."/>
        </authorList>
    </citation>
    <scope>NUCLEOTIDE SEQUENCE</scope>
    <source>
        <strain evidence="3">CCBAS 213</strain>
    </source>
</reference>
<keyword evidence="4" id="KW-1185">Reference proteome</keyword>
<feature type="signal peptide" evidence="2">
    <location>
        <begin position="1"/>
        <end position="20"/>
    </location>
</feature>
<dbReference type="RefSeq" id="XP_060323017.1">
    <property type="nucleotide sequence ID" value="XM_060470419.1"/>
</dbReference>
<evidence type="ECO:0000256" key="2">
    <source>
        <dbReference type="SAM" id="SignalP"/>
    </source>
</evidence>
<dbReference type="AlphaFoldDB" id="A0AA39MLW5"/>
<organism evidence="3 4">
    <name type="scientific">Armillaria tabescens</name>
    <name type="common">Ringless honey mushroom</name>
    <name type="synonym">Agaricus tabescens</name>
    <dbReference type="NCBI Taxonomy" id="1929756"/>
    <lineage>
        <taxon>Eukaryota</taxon>
        <taxon>Fungi</taxon>
        <taxon>Dikarya</taxon>
        <taxon>Basidiomycota</taxon>
        <taxon>Agaricomycotina</taxon>
        <taxon>Agaricomycetes</taxon>
        <taxon>Agaricomycetidae</taxon>
        <taxon>Agaricales</taxon>
        <taxon>Marasmiineae</taxon>
        <taxon>Physalacriaceae</taxon>
        <taxon>Desarmillaria</taxon>
    </lineage>
</organism>
<dbReference type="InterPro" id="IPR046521">
    <property type="entry name" value="DUF6698"/>
</dbReference>
<evidence type="ECO:0000313" key="4">
    <source>
        <dbReference type="Proteomes" id="UP001175211"/>
    </source>
</evidence>
<dbReference type="Pfam" id="PF20414">
    <property type="entry name" value="DUF6698"/>
    <property type="match status" value="1"/>
</dbReference>
<protein>
    <submittedName>
        <fullName evidence="3">Uncharacterized protein</fullName>
    </submittedName>
</protein>
<dbReference type="EMBL" id="JAUEPS010000094">
    <property type="protein sequence ID" value="KAK0438708.1"/>
    <property type="molecule type" value="Genomic_DNA"/>
</dbReference>
<feature type="compositionally biased region" description="Basic and acidic residues" evidence="1">
    <location>
        <begin position="525"/>
        <end position="544"/>
    </location>
</feature>
<keyword evidence="2" id="KW-0732">Signal</keyword>
<feature type="chain" id="PRO_5041448588" evidence="2">
    <location>
        <begin position="21"/>
        <end position="583"/>
    </location>
</feature>
<dbReference type="Proteomes" id="UP001175211">
    <property type="component" value="Unassembled WGS sequence"/>
</dbReference>
<feature type="region of interest" description="Disordered" evidence="1">
    <location>
        <begin position="372"/>
        <end position="583"/>
    </location>
</feature>
<accession>A0AA39MLW5</accession>
<comment type="caution">
    <text evidence="3">The sequence shown here is derived from an EMBL/GenBank/DDBJ whole genome shotgun (WGS) entry which is preliminary data.</text>
</comment>
<feature type="region of interest" description="Disordered" evidence="1">
    <location>
        <begin position="62"/>
        <end position="88"/>
    </location>
</feature>
<evidence type="ECO:0000313" key="3">
    <source>
        <dbReference type="EMBL" id="KAK0438708.1"/>
    </source>
</evidence>